<name>A0A8S4QLX0_9NEOP</name>
<proteinExistence type="predicted"/>
<organism evidence="1 2">
    <name type="scientific">Pararge aegeria aegeria</name>
    <dbReference type="NCBI Taxonomy" id="348720"/>
    <lineage>
        <taxon>Eukaryota</taxon>
        <taxon>Metazoa</taxon>
        <taxon>Ecdysozoa</taxon>
        <taxon>Arthropoda</taxon>
        <taxon>Hexapoda</taxon>
        <taxon>Insecta</taxon>
        <taxon>Pterygota</taxon>
        <taxon>Neoptera</taxon>
        <taxon>Endopterygota</taxon>
        <taxon>Lepidoptera</taxon>
        <taxon>Glossata</taxon>
        <taxon>Ditrysia</taxon>
        <taxon>Papilionoidea</taxon>
        <taxon>Nymphalidae</taxon>
        <taxon>Satyrinae</taxon>
        <taxon>Satyrini</taxon>
        <taxon>Parargina</taxon>
        <taxon>Pararge</taxon>
    </lineage>
</organism>
<evidence type="ECO:0000313" key="1">
    <source>
        <dbReference type="EMBL" id="CAH2215559.1"/>
    </source>
</evidence>
<dbReference type="Proteomes" id="UP000838756">
    <property type="component" value="Unassembled WGS sequence"/>
</dbReference>
<protein>
    <submittedName>
        <fullName evidence="1">Jg22210 protein</fullName>
    </submittedName>
</protein>
<dbReference type="AlphaFoldDB" id="A0A8S4QLX0"/>
<dbReference type="EMBL" id="CAKXAJ010012009">
    <property type="protein sequence ID" value="CAH2215559.1"/>
    <property type="molecule type" value="Genomic_DNA"/>
</dbReference>
<keyword evidence="2" id="KW-1185">Reference proteome</keyword>
<reference evidence="1" key="1">
    <citation type="submission" date="2022-03" db="EMBL/GenBank/DDBJ databases">
        <authorList>
            <person name="Lindestad O."/>
        </authorList>
    </citation>
    <scope>NUCLEOTIDE SEQUENCE</scope>
</reference>
<gene>
    <name evidence="1" type="primary">jg22210</name>
    <name evidence="1" type="ORF">PAEG_LOCUS3691</name>
</gene>
<accession>A0A8S4QLX0</accession>
<comment type="caution">
    <text evidence="1">The sequence shown here is derived from an EMBL/GenBank/DDBJ whole genome shotgun (WGS) entry which is preliminary data.</text>
</comment>
<evidence type="ECO:0000313" key="2">
    <source>
        <dbReference type="Proteomes" id="UP000838756"/>
    </source>
</evidence>
<sequence>MPALQVKCGRFDALGAARAQPAFISTLCLGRECGSPRPMSPAQLVCLSALIGAPVAPQLKYKRHIWSAESDND</sequence>